<protein>
    <submittedName>
        <fullName evidence="1">Uncharacterized protein</fullName>
    </submittedName>
</protein>
<dbReference type="AlphaFoldDB" id="A0A7S0L918"/>
<gene>
    <name evidence="1" type="ORF">CPEL01642_LOCUS6459</name>
</gene>
<name>A0A7S0L918_9EUKA</name>
<reference evidence="1" key="1">
    <citation type="submission" date="2021-01" db="EMBL/GenBank/DDBJ databases">
        <authorList>
            <person name="Corre E."/>
            <person name="Pelletier E."/>
            <person name="Niang G."/>
            <person name="Scheremetjew M."/>
            <person name="Finn R."/>
            <person name="Kale V."/>
            <person name="Holt S."/>
            <person name="Cochrane G."/>
            <person name="Meng A."/>
            <person name="Brown T."/>
            <person name="Cohen L."/>
        </authorList>
    </citation>
    <scope>NUCLEOTIDE SEQUENCE</scope>
    <source>
        <strain evidence="1">PLY182g</strain>
    </source>
</reference>
<accession>A0A7S0L918</accession>
<evidence type="ECO:0000313" key="1">
    <source>
        <dbReference type="EMBL" id="CAD8603124.1"/>
    </source>
</evidence>
<sequence length="367" mass="41796">MDWTDARNLSIDAAQIAAVDSLREVVWAREHCRRIVVTAIYYVRSMSLLPPASHATLDRRCWLVFVNHADHYTPGWTKVNGTLAAGDHPRSAHLVKIIPPLIFTQPVFYMDFKLTYCRSFYDEPLFRALQTPRVEPVGLFMSMHPRITRETVQIELYKTRVAMQKRHMARSVFYDLDAQGSRIERAGFRMNQTGVLPDCWLMLWPGHAVKKREQQIFARRWYYEVAHFSMREQTNFNWIASMVPGLNWAFVHRYYTRDAKLSDPARLTNGSTVGANGCPCNVERVLCPNASQPGVCAHPPRTLCPPPCSSDVEPSFLVERIAPGDTAGFQFSPPSPRCEGEHEAQLSTERCCRRRLAGLPLCKAGEG</sequence>
<dbReference type="EMBL" id="HBEY01013376">
    <property type="protein sequence ID" value="CAD8603124.1"/>
    <property type="molecule type" value="Transcribed_RNA"/>
</dbReference>
<proteinExistence type="predicted"/>
<organism evidence="1">
    <name type="scientific">Coccolithus braarudii</name>
    <dbReference type="NCBI Taxonomy" id="221442"/>
    <lineage>
        <taxon>Eukaryota</taxon>
        <taxon>Haptista</taxon>
        <taxon>Haptophyta</taxon>
        <taxon>Prymnesiophyceae</taxon>
        <taxon>Coccolithales</taxon>
        <taxon>Coccolithaceae</taxon>
        <taxon>Coccolithus</taxon>
    </lineage>
</organism>